<organism evidence="3 4">
    <name type="scientific">Micromonospora sonneratiae</name>
    <dbReference type="NCBI Taxonomy" id="1184706"/>
    <lineage>
        <taxon>Bacteria</taxon>
        <taxon>Bacillati</taxon>
        <taxon>Actinomycetota</taxon>
        <taxon>Actinomycetes</taxon>
        <taxon>Micromonosporales</taxon>
        <taxon>Micromonosporaceae</taxon>
        <taxon>Micromonospora</taxon>
    </lineage>
</organism>
<name>A0ABW3YAW8_9ACTN</name>
<dbReference type="EMBL" id="JBHTMP010000007">
    <property type="protein sequence ID" value="MFD1320811.1"/>
    <property type="molecule type" value="Genomic_DNA"/>
</dbReference>
<feature type="transmembrane region" description="Helical" evidence="2">
    <location>
        <begin position="41"/>
        <end position="64"/>
    </location>
</feature>
<dbReference type="RefSeq" id="WP_377568253.1">
    <property type="nucleotide sequence ID" value="NZ_JBHTMP010000007.1"/>
</dbReference>
<proteinExistence type="predicted"/>
<gene>
    <name evidence="3" type="ORF">ACFQ4H_06865</name>
</gene>
<keyword evidence="2" id="KW-1133">Transmembrane helix</keyword>
<keyword evidence="2" id="KW-0472">Membrane</keyword>
<evidence type="ECO:0008006" key="5">
    <source>
        <dbReference type="Google" id="ProtNLM"/>
    </source>
</evidence>
<keyword evidence="2" id="KW-0812">Transmembrane</keyword>
<feature type="region of interest" description="Disordered" evidence="1">
    <location>
        <begin position="1"/>
        <end position="34"/>
    </location>
</feature>
<accession>A0ABW3YAW8</accession>
<sequence length="187" mass="20538">MHPPAGSQVSRVPTQRTPSDQALPGPVPPGTTPRRSRLRRVLVVVSAVVALFCLSGVAVAYVLYDNATAPDRSAPDVVVDNYLRAFLVDRDDVRANQYVCASPSLNAVRDLRAEAERREREFAVKVRITWGSLTRSKADQGETVQTTLTIAGFATADGQARSSRREQWAFDVVDRDGWRVCSAQRVS</sequence>
<evidence type="ECO:0000256" key="1">
    <source>
        <dbReference type="SAM" id="MobiDB-lite"/>
    </source>
</evidence>
<keyword evidence="4" id="KW-1185">Reference proteome</keyword>
<protein>
    <recommendedName>
        <fullName evidence="5">Mce-associated membrane protein</fullName>
    </recommendedName>
</protein>
<comment type="caution">
    <text evidence="3">The sequence shown here is derived from an EMBL/GenBank/DDBJ whole genome shotgun (WGS) entry which is preliminary data.</text>
</comment>
<dbReference type="Proteomes" id="UP001597260">
    <property type="component" value="Unassembled WGS sequence"/>
</dbReference>
<evidence type="ECO:0000313" key="4">
    <source>
        <dbReference type="Proteomes" id="UP001597260"/>
    </source>
</evidence>
<evidence type="ECO:0000313" key="3">
    <source>
        <dbReference type="EMBL" id="MFD1320811.1"/>
    </source>
</evidence>
<feature type="compositionally biased region" description="Polar residues" evidence="1">
    <location>
        <begin position="7"/>
        <end position="20"/>
    </location>
</feature>
<evidence type="ECO:0000256" key="2">
    <source>
        <dbReference type="SAM" id="Phobius"/>
    </source>
</evidence>
<reference evidence="4" key="1">
    <citation type="journal article" date="2019" name="Int. J. Syst. Evol. Microbiol.">
        <title>The Global Catalogue of Microorganisms (GCM) 10K type strain sequencing project: providing services to taxonomists for standard genome sequencing and annotation.</title>
        <authorList>
            <consortium name="The Broad Institute Genomics Platform"/>
            <consortium name="The Broad Institute Genome Sequencing Center for Infectious Disease"/>
            <person name="Wu L."/>
            <person name="Ma J."/>
        </authorList>
    </citation>
    <scope>NUCLEOTIDE SEQUENCE [LARGE SCALE GENOMIC DNA]</scope>
    <source>
        <strain evidence="4">JCM 31037</strain>
    </source>
</reference>